<dbReference type="Pfam" id="PF01396">
    <property type="entry name" value="Zn_ribbon_Top1"/>
    <property type="match status" value="1"/>
</dbReference>
<feature type="domain" description="DNA topoisomerase type IA zn finger" evidence="1">
    <location>
        <begin position="33"/>
        <end position="65"/>
    </location>
</feature>
<evidence type="ECO:0000313" key="2">
    <source>
        <dbReference type="EMBL" id="MBS3061861.1"/>
    </source>
</evidence>
<evidence type="ECO:0000259" key="1">
    <source>
        <dbReference type="Pfam" id="PF01396"/>
    </source>
</evidence>
<dbReference type="EMBL" id="JAGVWC010000011">
    <property type="protein sequence ID" value="MBS3061861.1"/>
    <property type="molecule type" value="Genomic_DNA"/>
</dbReference>
<dbReference type="GO" id="GO:0005694">
    <property type="term" value="C:chromosome"/>
    <property type="evidence" value="ECO:0007669"/>
    <property type="project" value="InterPro"/>
</dbReference>
<gene>
    <name evidence="2" type="ORF">J4215_04750</name>
</gene>
<evidence type="ECO:0000313" key="3">
    <source>
        <dbReference type="Proteomes" id="UP000675968"/>
    </source>
</evidence>
<accession>A0A8T4L4W2</accession>
<proteinExistence type="predicted"/>
<dbReference type="Gene3D" id="3.30.65.10">
    <property type="entry name" value="Bacterial Topoisomerase I, domain 1"/>
    <property type="match status" value="1"/>
</dbReference>
<protein>
    <submittedName>
        <fullName evidence="2">Topoisomerase DNA-binding C4 zinc finger domain-containing protein</fullName>
    </submittedName>
</protein>
<dbReference type="GO" id="GO:0003677">
    <property type="term" value="F:DNA binding"/>
    <property type="evidence" value="ECO:0007669"/>
    <property type="project" value="UniProtKB-KW"/>
</dbReference>
<dbReference type="AlphaFoldDB" id="A0A8T4L4W2"/>
<organism evidence="2 3">
    <name type="scientific">Candidatus Iainarchaeum sp</name>
    <dbReference type="NCBI Taxonomy" id="3101447"/>
    <lineage>
        <taxon>Archaea</taxon>
        <taxon>Candidatus Iainarchaeota</taxon>
        <taxon>Candidatus Iainarchaeia</taxon>
        <taxon>Candidatus Iainarchaeales</taxon>
        <taxon>Candidatus Iainarchaeaceae</taxon>
        <taxon>Candidatus Iainarchaeum</taxon>
    </lineage>
</organism>
<name>A0A8T4L4W2_9ARCH</name>
<keyword evidence="2" id="KW-0238">DNA-binding</keyword>
<dbReference type="GO" id="GO:0006265">
    <property type="term" value="P:DNA topological change"/>
    <property type="evidence" value="ECO:0007669"/>
    <property type="project" value="InterPro"/>
</dbReference>
<dbReference type="SUPFAM" id="SSF57783">
    <property type="entry name" value="Zinc beta-ribbon"/>
    <property type="match status" value="1"/>
</dbReference>
<dbReference type="GO" id="GO:0003916">
    <property type="term" value="F:DNA topoisomerase activity"/>
    <property type="evidence" value="ECO:0007669"/>
    <property type="project" value="InterPro"/>
</dbReference>
<comment type="caution">
    <text evidence="2">The sequence shown here is derived from an EMBL/GenBank/DDBJ whole genome shotgun (WGS) entry which is preliminary data.</text>
</comment>
<dbReference type="InterPro" id="IPR013498">
    <property type="entry name" value="Topo_IA_Znf"/>
</dbReference>
<reference evidence="2" key="1">
    <citation type="submission" date="2021-03" db="EMBL/GenBank/DDBJ databases">
        <authorList>
            <person name="Jaffe A."/>
        </authorList>
    </citation>
    <scope>NUCLEOTIDE SEQUENCE</scope>
    <source>
        <strain evidence="2">RIFCSPLOWO2_01_FULL_AR10_48_17</strain>
    </source>
</reference>
<dbReference type="Proteomes" id="UP000675968">
    <property type="component" value="Unassembled WGS sequence"/>
</dbReference>
<sequence length="66" mass="7426">MKCVICGSFATNYNEAEQPTCSRHTKEKAKAPKCPVCKHETVLRTGKWGSFWGCRMYPNCVGTIKI</sequence>
<reference evidence="2" key="2">
    <citation type="submission" date="2021-05" db="EMBL/GenBank/DDBJ databases">
        <title>Protein family content uncovers lineage relationships and bacterial pathway maintenance mechanisms in DPANN archaea.</title>
        <authorList>
            <person name="Castelle C.J."/>
            <person name="Meheust R."/>
            <person name="Jaffe A.L."/>
            <person name="Seitz K."/>
            <person name="Gong X."/>
            <person name="Baker B.J."/>
            <person name="Banfield J.F."/>
        </authorList>
    </citation>
    <scope>NUCLEOTIDE SEQUENCE</scope>
    <source>
        <strain evidence="2">RIFCSPLOWO2_01_FULL_AR10_48_17</strain>
    </source>
</reference>